<proteinExistence type="predicted"/>
<dbReference type="Proteomes" id="UP000036403">
    <property type="component" value="Unassembled WGS sequence"/>
</dbReference>
<gene>
    <name evidence="1" type="ORF">RF55_2967</name>
</gene>
<evidence type="ECO:0000313" key="1">
    <source>
        <dbReference type="EMBL" id="KMQ96733.1"/>
    </source>
</evidence>
<dbReference type="AlphaFoldDB" id="A0A0J7L296"/>
<name>A0A0J7L296_LASNI</name>
<comment type="caution">
    <text evidence="1">The sequence shown here is derived from an EMBL/GenBank/DDBJ whole genome shotgun (WGS) entry which is preliminary data.</text>
</comment>
<dbReference type="GO" id="GO:0016779">
    <property type="term" value="F:nucleotidyltransferase activity"/>
    <property type="evidence" value="ECO:0007669"/>
    <property type="project" value="UniProtKB-KW"/>
</dbReference>
<sequence length="100" mass="11395">MITLYATLVEEIAKLKCAIAGCEILCEPLQIEKSFQKDTMGRLAVRNESEKGNYLVAVTHHVMHGDQSFEDHRPVCVLRAFYQEIRELRYGDVRLIGAVD</sequence>
<keyword evidence="1" id="KW-0548">Nucleotidyltransferase</keyword>
<keyword evidence="1" id="KW-0808">Transferase</keyword>
<accession>A0A0J7L296</accession>
<dbReference type="PaxDb" id="67767-A0A0J7L296"/>
<evidence type="ECO:0000313" key="2">
    <source>
        <dbReference type="Proteomes" id="UP000036403"/>
    </source>
</evidence>
<keyword evidence="2" id="KW-1185">Reference proteome</keyword>
<dbReference type="EMBL" id="LBMM01001200">
    <property type="protein sequence ID" value="KMQ96733.1"/>
    <property type="molecule type" value="Genomic_DNA"/>
</dbReference>
<protein>
    <submittedName>
        <fullName evidence="1">3-deoxy-d-manno-octulosonate cytidylyltransferase</fullName>
    </submittedName>
</protein>
<reference evidence="1 2" key="1">
    <citation type="submission" date="2015-04" db="EMBL/GenBank/DDBJ databases">
        <title>Lasius niger genome sequencing.</title>
        <authorList>
            <person name="Konorov E.A."/>
            <person name="Nikitin M.A."/>
            <person name="Kirill M.V."/>
            <person name="Chang P."/>
        </authorList>
    </citation>
    <scope>NUCLEOTIDE SEQUENCE [LARGE SCALE GENOMIC DNA]</scope>
    <source>
        <tissue evidence="1">Whole</tissue>
    </source>
</reference>
<organism evidence="1 2">
    <name type="scientific">Lasius niger</name>
    <name type="common">Black garden ant</name>
    <dbReference type="NCBI Taxonomy" id="67767"/>
    <lineage>
        <taxon>Eukaryota</taxon>
        <taxon>Metazoa</taxon>
        <taxon>Ecdysozoa</taxon>
        <taxon>Arthropoda</taxon>
        <taxon>Hexapoda</taxon>
        <taxon>Insecta</taxon>
        <taxon>Pterygota</taxon>
        <taxon>Neoptera</taxon>
        <taxon>Endopterygota</taxon>
        <taxon>Hymenoptera</taxon>
        <taxon>Apocrita</taxon>
        <taxon>Aculeata</taxon>
        <taxon>Formicoidea</taxon>
        <taxon>Formicidae</taxon>
        <taxon>Formicinae</taxon>
        <taxon>Lasius</taxon>
        <taxon>Lasius</taxon>
    </lineage>
</organism>